<name>A0A9Q1HBI0_HOLLE</name>
<dbReference type="EMBL" id="JAIZAY010000004">
    <property type="protein sequence ID" value="KAJ8043167.1"/>
    <property type="molecule type" value="Genomic_DNA"/>
</dbReference>
<comment type="caution">
    <text evidence="2">The sequence shown here is derived from an EMBL/GenBank/DDBJ whole genome shotgun (WGS) entry which is preliminary data.</text>
</comment>
<evidence type="ECO:0000313" key="2">
    <source>
        <dbReference type="EMBL" id="KAJ8043167.1"/>
    </source>
</evidence>
<feature type="region of interest" description="Disordered" evidence="1">
    <location>
        <begin position="168"/>
        <end position="192"/>
    </location>
</feature>
<gene>
    <name evidence="2" type="ORF">HOLleu_10140</name>
</gene>
<sequence length="211" mass="23877">MKEYMQENKTCRRKLLLHPFGYDVLGTEIPRLCCDACSSKCNCGDGCCDDERRGACPIEINIKTLEANRGVVKKRVVREVTEDQLNCLKEKLLEYRSKLVGVGEAETTEMLCGKDVASGFPLIAVEWIVRDAKYIDTASVFHEKYPLFNSKYSEDTWEILCFTAGPPQEQGNLEEESGDCKNTDNDSDSSCEITDHRRYRPVVVYSSSDSE</sequence>
<dbReference type="AlphaFoldDB" id="A0A9Q1HBI0"/>
<evidence type="ECO:0000256" key="1">
    <source>
        <dbReference type="SAM" id="MobiDB-lite"/>
    </source>
</evidence>
<accession>A0A9Q1HBI0</accession>
<dbReference type="Proteomes" id="UP001152320">
    <property type="component" value="Chromosome 4"/>
</dbReference>
<reference evidence="2" key="1">
    <citation type="submission" date="2021-10" db="EMBL/GenBank/DDBJ databases">
        <title>Tropical sea cucumber genome reveals ecological adaptation and Cuvierian tubules defense mechanism.</title>
        <authorList>
            <person name="Chen T."/>
        </authorList>
    </citation>
    <scope>NUCLEOTIDE SEQUENCE</scope>
    <source>
        <strain evidence="2">Nanhai2018</strain>
        <tissue evidence="2">Muscle</tissue>
    </source>
</reference>
<organism evidence="2 3">
    <name type="scientific">Holothuria leucospilota</name>
    <name type="common">Black long sea cucumber</name>
    <name type="synonym">Mertensiothuria leucospilota</name>
    <dbReference type="NCBI Taxonomy" id="206669"/>
    <lineage>
        <taxon>Eukaryota</taxon>
        <taxon>Metazoa</taxon>
        <taxon>Echinodermata</taxon>
        <taxon>Eleutherozoa</taxon>
        <taxon>Echinozoa</taxon>
        <taxon>Holothuroidea</taxon>
        <taxon>Aspidochirotacea</taxon>
        <taxon>Aspidochirotida</taxon>
        <taxon>Holothuriidae</taxon>
        <taxon>Holothuria</taxon>
    </lineage>
</organism>
<protein>
    <submittedName>
        <fullName evidence="2">Uncharacterized protein</fullName>
    </submittedName>
</protein>
<proteinExistence type="predicted"/>
<keyword evidence="3" id="KW-1185">Reference proteome</keyword>
<evidence type="ECO:0000313" key="3">
    <source>
        <dbReference type="Proteomes" id="UP001152320"/>
    </source>
</evidence>